<dbReference type="InterPro" id="IPR002781">
    <property type="entry name" value="TM_pro_TauE-like"/>
</dbReference>
<feature type="transmembrane region" description="Helical" evidence="6">
    <location>
        <begin position="97"/>
        <end position="118"/>
    </location>
</feature>
<feature type="transmembrane region" description="Helical" evidence="6">
    <location>
        <begin position="70"/>
        <end position="91"/>
    </location>
</feature>
<dbReference type="PANTHER" id="PTHR43701">
    <property type="entry name" value="MEMBRANE TRANSPORTER PROTEIN MJ0441-RELATED"/>
    <property type="match status" value="1"/>
</dbReference>
<keyword evidence="6" id="KW-1003">Cell membrane</keyword>
<feature type="transmembrane region" description="Helical" evidence="6">
    <location>
        <begin position="7"/>
        <end position="36"/>
    </location>
</feature>
<comment type="subcellular location">
    <subcellularLocation>
        <location evidence="6">Cell membrane</location>
        <topology evidence="6">Multi-pass membrane protein</topology>
    </subcellularLocation>
    <subcellularLocation>
        <location evidence="1">Membrane</location>
        <topology evidence="1">Multi-pass membrane protein</topology>
    </subcellularLocation>
</comment>
<evidence type="ECO:0000256" key="2">
    <source>
        <dbReference type="ARBA" id="ARBA00009142"/>
    </source>
</evidence>
<dbReference type="PANTHER" id="PTHR43701:SF2">
    <property type="entry name" value="MEMBRANE TRANSPORTER PROTEIN YJNA-RELATED"/>
    <property type="match status" value="1"/>
</dbReference>
<protein>
    <recommendedName>
        <fullName evidence="6">Probable membrane transporter protein</fullName>
    </recommendedName>
</protein>
<gene>
    <name evidence="7" type="ORF">HNR45_001112</name>
</gene>
<comment type="caution">
    <text evidence="7">The sequence shown here is derived from an EMBL/GenBank/DDBJ whole genome shotgun (WGS) entry which is preliminary data.</text>
</comment>
<evidence type="ECO:0000256" key="5">
    <source>
        <dbReference type="ARBA" id="ARBA00023136"/>
    </source>
</evidence>
<dbReference type="GO" id="GO:0005886">
    <property type="term" value="C:plasma membrane"/>
    <property type="evidence" value="ECO:0007669"/>
    <property type="project" value="UniProtKB-SubCell"/>
</dbReference>
<dbReference type="InterPro" id="IPR051598">
    <property type="entry name" value="TSUP/Inactive_protease-like"/>
</dbReference>
<feature type="transmembrane region" description="Helical" evidence="6">
    <location>
        <begin position="42"/>
        <end position="63"/>
    </location>
</feature>
<dbReference type="Proteomes" id="UP000591941">
    <property type="component" value="Unassembled WGS sequence"/>
</dbReference>
<keyword evidence="5 6" id="KW-0472">Membrane</keyword>
<accession>A0A841R3S8</accession>
<organism evidence="7 8">
    <name type="scientific">Negativicoccus succinicivorans</name>
    <dbReference type="NCBI Taxonomy" id="620903"/>
    <lineage>
        <taxon>Bacteria</taxon>
        <taxon>Bacillati</taxon>
        <taxon>Bacillota</taxon>
        <taxon>Negativicutes</taxon>
        <taxon>Veillonellales</taxon>
        <taxon>Veillonellaceae</taxon>
        <taxon>Negativicoccus</taxon>
    </lineage>
</organism>
<comment type="similarity">
    <text evidence="2 6">Belongs to the 4-toluene sulfonate uptake permease (TSUP) (TC 2.A.102) family.</text>
</comment>
<evidence type="ECO:0000313" key="8">
    <source>
        <dbReference type="Proteomes" id="UP000591941"/>
    </source>
</evidence>
<keyword evidence="4 6" id="KW-1133">Transmembrane helix</keyword>
<dbReference type="Pfam" id="PF01925">
    <property type="entry name" value="TauE"/>
    <property type="match status" value="1"/>
</dbReference>
<dbReference type="AlphaFoldDB" id="A0A841R3S8"/>
<evidence type="ECO:0000256" key="6">
    <source>
        <dbReference type="RuleBase" id="RU363041"/>
    </source>
</evidence>
<evidence type="ECO:0000256" key="1">
    <source>
        <dbReference type="ARBA" id="ARBA00004141"/>
    </source>
</evidence>
<feature type="transmembrane region" description="Helical" evidence="6">
    <location>
        <begin position="228"/>
        <end position="250"/>
    </location>
</feature>
<feature type="transmembrane region" description="Helical" evidence="6">
    <location>
        <begin position="167"/>
        <end position="192"/>
    </location>
</feature>
<reference evidence="7 8" key="1">
    <citation type="submission" date="2020-08" db="EMBL/GenBank/DDBJ databases">
        <title>Genomic Encyclopedia of Type Strains, Phase IV (KMG-IV): sequencing the most valuable type-strain genomes for metagenomic binning, comparative biology and taxonomic classification.</title>
        <authorList>
            <person name="Goeker M."/>
        </authorList>
    </citation>
    <scope>NUCLEOTIDE SEQUENCE [LARGE SCALE GENOMIC DNA]</scope>
    <source>
        <strain evidence="7 8">DSM 21255</strain>
    </source>
</reference>
<proteinExistence type="inferred from homology"/>
<keyword evidence="8" id="KW-1185">Reference proteome</keyword>
<feature type="transmembrane region" description="Helical" evidence="6">
    <location>
        <begin position="139"/>
        <end position="161"/>
    </location>
</feature>
<name>A0A841R3S8_9FIRM</name>
<evidence type="ECO:0000313" key="7">
    <source>
        <dbReference type="EMBL" id="MBB6478051.1"/>
    </source>
</evidence>
<sequence length="252" mass="26786">MEFLLYLLLGALVAAFGTLIGAGGGIIFVPLFLFMFPWSPAMITGTSLAIVFCNAASGTVAYMRQKRIHYEAAVLFAVCTLPGAILGAILTDYFSGALFKLTFGSFLTLLSLFILWQNRRKKATRVEHTDTHFAYSKPLGCAISFVVGFISSIFGIGGGVIHVPAMIYLLGFPTHIATATSHFVLAVSALFGVATHAVAGHIHWPLAIVFGLGSIVGAQIGARLAKRVQGPIIINLLALALLLLGLRLVLLV</sequence>
<evidence type="ECO:0000256" key="3">
    <source>
        <dbReference type="ARBA" id="ARBA00022692"/>
    </source>
</evidence>
<dbReference type="EMBL" id="JACHHI010000005">
    <property type="protein sequence ID" value="MBB6478051.1"/>
    <property type="molecule type" value="Genomic_DNA"/>
</dbReference>
<keyword evidence="3 6" id="KW-0812">Transmembrane</keyword>
<evidence type="ECO:0000256" key="4">
    <source>
        <dbReference type="ARBA" id="ARBA00022989"/>
    </source>
</evidence>
<feature type="transmembrane region" description="Helical" evidence="6">
    <location>
        <begin position="204"/>
        <end position="222"/>
    </location>
</feature>